<evidence type="ECO:0000256" key="9">
    <source>
        <dbReference type="SAM" id="MobiDB-lite"/>
    </source>
</evidence>
<keyword evidence="3" id="KW-0479">Metal-binding</keyword>
<dbReference type="AlphaFoldDB" id="A0A803M0C4"/>
<organism evidence="11 12">
    <name type="scientific">Chenopodium quinoa</name>
    <name type="common">Quinoa</name>
    <dbReference type="NCBI Taxonomy" id="63459"/>
    <lineage>
        <taxon>Eukaryota</taxon>
        <taxon>Viridiplantae</taxon>
        <taxon>Streptophyta</taxon>
        <taxon>Embryophyta</taxon>
        <taxon>Tracheophyta</taxon>
        <taxon>Spermatophyta</taxon>
        <taxon>Magnoliopsida</taxon>
        <taxon>eudicotyledons</taxon>
        <taxon>Gunneridae</taxon>
        <taxon>Pentapetalae</taxon>
        <taxon>Caryophyllales</taxon>
        <taxon>Chenopodiaceae</taxon>
        <taxon>Chenopodioideae</taxon>
        <taxon>Atripliceae</taxon>
        <taxon>Chenopodium</taxon>
    </lineage>
</organism>
<dbReference type="Gene3D" id="3.30.40.10">
    <property type="entry name" value="Zinc/RING finger domain, C3HC4 (zinc finger)"/>
    <property type="match status" value="1"/>
</dbReference>
<dbReference type="InterPro" id="IPR052035">
    <property type="entry name" value="ZnF_BED_domain_contain"/>
</dbReference>
<accession>A0A803M0C4</accession>
<dbReference type="PANTHER" id="PTHR46481">
    <property type="entry name" value="ZINC FINGER BED DOMAIN-CONTAINING PROTEIN 4"/>
    <property type="match status" value="1"/>
</dbReference>
<dbReference type="InterPro" id="IPR001841">
    <property type="entry name" value="Znf_RING"/>
</dbReference>
<dbReference type="InterPro" id="IPR024766">
    <property type="entry name" value="Znf_RING_H2"/>
</dbReference>
<dbReference type="GO" id="GO:0046983">
    <property type="term" value="F:protein dimerization activity"/>
    <property type="evidence" value="ECO:0007669"/>
    <property type="project" value="InterPro"/>
</dbReference>
<keyword evidence="4 8" id="KW-0863">Zinc-finger</keyword>
<dbReference type="CDD" id="cd06223">
    <property type="entry name" value="PRTases_typeI"/>
    <property type="match status" value="1"/>
</dbReference>
<reference evidence="11" key="2">
    <citation type="submission" date="2021-03" db="UniProtKB">
        <authorList>
            <consortium name="EnsemblPlants"/>
        </authorList>
    </citation>
    <scope>IDENTIFICATION</scope>
</reference>
<dbReference type="PANTHER" id="PTHR46481:SF10">
    <property type="entry name" value="ZINC FINGER BED DOMAIN-CONTAINING PROTEIN 39"/>
    <property type="match status" value="1"/>
</dbReference>
<evidence type="ECO:0000256" key="8">
    <source>
        <dbReference type="PROSITE-ProRule" id="PRU00175"/>
    </source>
</evidence>
<dbReference type="Gene3D" id="3.40.50.2020">
    <property type="match status" value="1"/>
</dbReference>
<dbReference type="Pfam" id="PF05699">
    <property type="entry name" value="Dimer_Tnp_hAT"/>
    <property type="match status" value="1"/>
</dbReference>
<feature type="compositionally biased region" description="Acidic residues" evidence="9">
    <location>
        <begin position="703"/>
        <end position="716"/>
    </location>
</feature>
<evidence type="ECO:0000256" key="1">
    <source>
        <dbReference type="ARBA" id="ARBA00004123"/>
    </source>
</evidence>
<keyword evidence="12" id="KW-1185">Reference proteome</keyword>
<dbReference type="SUPFAM" id="SSF57850">
    <property type="entry name" value="RING/U-box"/>
    <property type="match status" value="1"/>
</dbReference>
<dbReference type="InterPro" id="IPR000836">
    <property type="entry name" value="PRTase_dom"/>
</dbReference>
<dbReference type="InterPro" id="IPR013083">
    <property type="entry name" value="Znf_RING/FYVE/PHD"/>
</dbReference>
<comment type="pathway">
    <text evidence="2">Protein modification; protein ubiquitination.</text>
</comment>
<keyword evidence="7" id="KW-0539">Nucleus</keyword>
<dbReference type="InterPro" id="IPR029057">
    <property type="entry name" value="PRTase-like"/>
</dbReference>
<feature type="domain" description="RING-type" evidence="10">
    <location>
        <begin position="273"/>
        <end position="324"/>
    </location>
</feature>
<evidence type="ECO:0000256" key="7">
    <source>
        <dbReference type="ARBA" id="ARBA00023242"/>
    </source>
</evidence>
<dbReference type="SMART" id="SM00184">
    <property type="entry name" value="RING"/>
    <property type="match status" value="1"/>
</dbReference>
<dbReference type="InterPro" id="IPR008906">
    <property type="entry name" value="HATC_C_dom"/>
</dbReference>
<dbReference type="GO" id="GO:0008270">
    <property type="term" value="F:zinc ion binding"/>
    <property type="evidence" value="ECO:0007669"/>
    <property type="project" value="UniProtKB-KW"/>
</dbReference>
<dbReference type="SUPFAM" id="SSF53271">
    <property type="entry name" value="PRTase-like"/>
    <property type="match status" value="1"/>
</dbReference>
<comment type="subcellular location">
    <subcellularLocation>
        <location evidence="1">Nucleus</location>
    </subcellularLocation>
</comment>
<name>A0A803M0C4_CHEQI</name>
<dbReference type="Proteomes" id="UP000596660">
    <property type="component" value="Unplaced"/>
</dbReference>
<evidence type="ECO:0000256" key="4">
    <source>
        <dbReference type="ARBA" id="ARBA00022771"/>
    </source>
</evidence>
<evidence type="ECO:0000256" key="6">
    <source>
        <dbReference type="ARBA" id="ARBA00022833"/>
    </source>
</evidence>
<keyword evidence="5" id="KW-0833">Ubl conjugation pathway</keyword>
<dbReference type="PROSITE" id="PS50089">
    <property type="entry name" value="ZF_RING_2"/>
    <property type="match status" value="1"/>
</dbReference>
<reference evidence="11" key="1">
    <citation type="journal article" date="2017" name="Nature">
        <title>The genome of Chenopodium quinoa.</title>
        <authorList>
            <person name="Jarvis D.E."/>
            <person name="Ho Y.S."/>
            <person name="Lightfoot D.J."/>
            <person name="Schmoeckel S.M."/>
            <person name="Li B."/>
            <person name="Borm T.J.A."/>
            <person name="Ohyanagi H."/>
            <person name="Mineta K."/>
            <person name="Michell C.T."/>
            <person name="Saber N."/>
            <person name="Kharbatia N.M."/>
            <person name="Rupper R.R."/>
            <person name="Sharp A.R."/>
            <person name="Dally N."/>
            <person name="Boughton B.A."/>
            <person name="Woo Y.H."/>
            <person name="Gao G."/>
            <person name="Schijlen E.G.W.M."/>
            <person name="Guo X."/>
            <person name="Momin A.A."/>
            <person name="Negrao S."/>
            <person name="Al-Babili S."/>
            <person name="Gehring C."/>
            <person name="Roessner U."/>
            <person name="Jung C."/>
            <person name="Murphy K."/>
            <person name="Arold S.T."/>
            <person name="Gojobori T."/>
            <person name="van der Linden C.G."/>
            <person name="van Loo E.N."/>
            <person name="Jellen E.N."/>
            <person name="Maughan P.J."/>
            <person name="Tester M."/>
        </authorList>
    </citation>
    <scope>NUCLEOTIDE SEQUENCE [LARGE SCALE GENOMIC DNA]</scope>
    <source>
        <strain evidence="11">cv. PI 614886</strain>
    </source>
</reference>
<evidence type="ECO:0000256" key="2">
    <source>
        <dbReference type="ARBA" id="ARBA00004906"/>
    </source>
</evidence>
<dbReference type="GO" id="GO:0005634">
    <property type="term" value="C:nucleus"/>
    <property type="evidence" value="ECO:0007669"/>
    <property type="project" value="UniProtKB-SubCell"/>
</dbReference>
<keyword evidence="6" id="KW-0862">Zinc</keyword>
<sequence>MKRALADGILDMGYSISNLTFVNFFLSMYKENEAHKSIEARGFIFGPPIALAIGAKFVPLRKPRKLPGTYSQNLRHWRLECCRLPCCGAGRLPVALLQCCSACSAARLRLASYYLCETTLIVLSMGRLRETPVLIDCEHRRRKRKPKKHKDMKILVQYEEWERRINCDEQEQDETTSPYVRNKDCLVCNPDDVLQDMYEKVSSLRRRVANTEDVYNIFVKYAIVNNYEIHCTKSRNVEYEWTVTWVEHRQEDFSRAMEVVKEGELPTDEGFTCAICLEEVKEVARQEDELNQVARLVSCEHMFHNACIRRWVKDRGHGTCPLCRSKLPEPRCRCDCDLGKKMALDNSKAVQTEFDKFDKPLEAIRGNMERQKVNQSVEQREKNAQQSLAKLVCCHKVAPHSFCDGSLTQFVQSLNPLFEGFKFETLERNCLKLYEDDKLKVKDVFSKLGGQISLSVDVHVHEKRCDHYLCLSAHFIDDDWKLRNWVIRYCPVYDGTSMGCPSEVILKSLKEYDIESKILTVTDGGTYGSDMADIVKESCSCDVVSRMAQVGFEEIDTIIEKVQLLSWSKSEPVWYLTTSKLLDALELEAMGEFSSVEENGFYEVPSKEEWEKVRSVCNIAERIYGIVEGLFLEYKRPTPNLFLPHFQEIRAYLTNESESSDAFFIEFCPADSRTATYLENIRAVYDGYMVECGQKEYPLSDCSDSEDEEEEIEEGSETQAKKKRRDILENLSFAEGVLVLHWWKDNGCKYPQLSRMAHDFLAIPMSVATSYDAYYTEQRGVERTLLSLKPKLVNALKCTRSWKLDAKKEN</sequence>
<dbReference type="InterPro" id="IPR012337">
    <property type="entry name" value="RNaseH-like_sf"/>
</dbReference>
<evidence type="ECO:0000256" key="5">
    <source>
        <dbReference type="ARBA" id="ARBA00022786"/>
    </source>
</evidence>
<protein>
    <recommendedName>
        <fullName evidence="10">RING-type domain-containing protein</fullName>
    </recommendedName>
</protein>
<dbReference type="SUPFAM" id="SSF53098">
    <property type="entry name" value="Ribonuclease H-like"/>
    <property type="match status" value="1"/>
</dbReference>
<feature type="region of interest" description="Disordered" evidence="9">
    <location>
        <begin position="699"/>
        <end position="720"/>
    </location>
</feature>
<dbReference type="Pfam" id="PF12678">
    <property type="entry name" value="zf-rbx1"/>
    <property type="match status" value="1"/>
</dbReference>
<evidence type="ECO:0000259" key="10">
    <source>
        <dbReference type="PROSITE" id="PS50089"/>
    </source>
</evidence>
<dbReference type="EnsemblPlants" id="AUR62021175-RA">
    <property type="protein sequence ID" value="AUR62021175-RA:cds"/>
    <property type="gene ID" value="AUR62021175"/>
</dbReference>
<proteinExistence type="predicted"/>
<evidence type="ECO:0000313" key="11">
    <source>
        <dbReference type="EnsemblPlants" id="AUR62021175-RA:cds"/>
    </source>
</evidence>
<evidence type="ECO:0000313" key="12">
    <source>
        <dbReference type="Proteomes" id="UP000596660"/>
    </source>
</evidence>
<dbReference type="Gramene" id="AUR62021175-RA">
    <property type="protein sequence ID" value="AUR62021175-RA:cds"/>
    <property type="gene ID" value="AUR62021175"/>
</dbReference>
<evidence type="ECO:0000256" key="3">
    <source>
        <dbReference type="ARBA" id="ARBA00022723"/>
    </source>
</evidence>